<comment type="caution">
    <text evidence="1">The sequence shown here is derived from an EMBL/GenBank/DDBJ whole genome shotgun (WGS) entry which is preliminary data.</text>
</comment>
<protein>
    <submittedName>
        <fullName evidence="1">Uncharacterized protein</fullName>
    </submittedName>
</protein>
<sequence>SLKIGKEERLNEEEEADKLYRDVDINQGRGLQVNQEVKDSHVTLTPINSDGQQESSSVSSQFVTNMLNLTSDAGMESIFATASTYVAPLPITAPTMTPFTVTTITTTSQAQIPPTTILSEVIQNLPTFDLVFRF</sequence>
<name>A0A699WND5_TANCI</name>
<evidence type="ECO:0000313" key="1">
    <source>
        <dbReference type="EMBL" id="GFD47186.1"/>
    </source>
</evidence>
<feature type="non-terminal residue" evidence="1">
    <location>
        <position position="134"/>
    </location>
</feature>
<dbReference type="AlphaFoldDB" id="A0A699WND5"/>
<feature type="non-terminal residue" evidence="1">
    <location>
        <position position="1"/>
    </location>
</feature>
<dbReference type="EMBL" id="BKCJ011693230">
    <property type="protein sequence ID" value="GFD47186.1"/>
    <property type="molecule type" value="Genomic_DNA"/>
</dbReference>
<gene>
    <name evidence="1" type="ORF">Tci_919155</name>
</gene>
<organism evidence="1">
    <name type="scientific">Tanacetum cinerariifolium</name>
    <name type="common">Dalmatian daisy</name>
    <name type="synonym">Chrysanthemum cinerariifolium</name>
    <dbReference type="NCBI Taxonomy" id="118510"/>
    <lineage>
        <taxon>Eukaryota</taxon>
        <taxon>Viridiplantae</taxon>
        <taxon>Streptophyta</taxon>
        <taxon>Embryophyta</taxon>
        <taxon>Tracheophyta</taxon>
        <taxon>Spermatophyta</taxon>
        <taxon>Magnoliopsida</taxon>
        <taxon>eudicotyledons</taxon>
        <taxon>Gunneridae</taxon>
        <taxon>Pentapetalae</taxon>
        <taxon>asterids</taxon>
        <taxon>campanulids</taxon>
        <taxon>Asterales</taxon>
        <taxon>Asteraceae</taxon>
        <taxon>Asteroideae</taxon>
        <taxon>Anthemideae</taxon>
        <taxon>Anthemidinae</taxon>
        <taxon>Tanacetum</taxon>
    </lineage>
</organism>
<accession>A0A699WND5</accession>
<reference evidence="1" key="1">
    <citation type="journal article" date="2019" name="Sci. Rep.">
        <title>Draft genome of Tanacetum cinerariifolium, the natural source of mosquito coil.</title>
        <authorList>
            <person name="Yamashiro T."/>
            <person name="Shiraishi A."/>
            <person name="Satake H."/>
            <person name="Nakayama K."/>
        </authorList>
    </citation>
    <scope>NUCLEOTIDE SEQUENCE</scope>
</reference>
<proteinExistence type="predicted"/>